<keyword evidence="2" id="KW-1185">Reference proteome</keyword>
<dbReference type="Proteomes" id="UP000002028">
    <property type="component" value="Chromosome"/>
</dbReference>
<organism evidence="1 2">
    <name type="scientific">Spirosoma linguale (strain ATCC 33905 / DSM 74 / LMG 10896 / Claus 1)</name>
    <dbReference type="NCBI Taxonomy" id="504472"/>
    <lineage>
        <taxon>Bacteria</taxon>
        <taxon>Pseudomonadati</taxon>
        <taxon>Bacteroidota</taxon>
        <taxon>Cytophagia</taxon>
        <taxon>Cytophagales</taxon>
        <taxon>Cytophagaceae</taxon>
        <taxon>Spirosoma</taxon>
    </lineage>
</organism>
<protein>
    <submittedName>
        <fullName evidence="1">Uncharacterized protein</fullName>
    </submittedName>
</protein>
<sequence length="218" mass="23377">MKSRLLTIGLLLVFSVSFGQNRPSVLIGLDVLKPVFSVVRPSHNAYRLAEATIKIPLSTNYLSIAGGYASLQSDTISRNMRLHDEGYYLKVGVENVGPGGLVLGCQGLVSLYRQSGTYFFKGTTFGDYESPIPNQANAAIGVEGLLGHQMALSPRFSLRLTGRITTAALFGPKDGGMPPYFVPGIGHVAGNSLVYSVGVGIHLLYQLHLRPTATSIHD</sequence>
<dbReference type="KEGG" id="sli:Slin_6315"/>
<dbReference type="HOGENOM" id="CLU_1266231_0_0_10"/>
<dbReference type="RefSeq" id="WP_012930758.1">
    <property type="nucleotide sequence ID" value="NC_013730.1"/>
</dbReference>
<evidence type="ECO:0000313" key="1">
    <source>
        <dbReference type="EMBL" id="ADB42274.1"/>
    </source>
</evidence>
<proteinExistence type="predicted"/>
<reference evidence="1 2" key="1">
    <citation type="journal article" date="2010" name="Stand. Genomic Sci.">
        <title>Complete genome sequence of Spirosoma linguale type strain (1).</title>
        <authorList>
            <person name="Lail K."/>
            <person name="Sikorski J."/>
            <person name="Saunders E."/>
            <person name="Lapidus A."/>
            <person name="Glavina Del Rio T."/>
            <person name="Copeland A."/>
            <person name="Tice H."/>
            <person name="Cheng J.-F."/>
            <person name="Lucas S."/>
            <person name="Nolan M."/>
            <person name="Bruce D."/>
            <person name="Goodwin L."/>
            <person name="Pitluck S."/>
            <person name="Ivanova N."/>
            <person name="Mavromatis K."/>
            <person name="Ovchinnikova G."/>
            <person name="Pati A."/>
            <person name="Chen A."/>
            <person name="Palaniappan K."/>
            <person name="Land M."/>
            <person name="Hauser L."/>
            <person name="Chang Y.-J."/>
            <person name="Jeffries C.D."/>
            <person name="Chain P."/>
            <person name="Brettin T."/>
            <person name="Detter J.C."/>
            <person name="Schuetze A."/>
            <person name="Rohde M."/>
            <person name="Tindall B.J."/>
            <person name="Goeker M."/>
            <person name="Bristow J."/>
            <person name="Eisen J.A."/>
            <person name="Markowitz V."/>
            <person name="Hugenholtz P."/>
            <person name="Kyrpides N.C."/>
            <person name="Klenk H.-P."/>
            <person name="Chen F."/>
        </authorList>
    </citation>
    <scope>NUCLEOTIDE SEQUENCE [LARGE SCALE GENOMIC DNA]</scope>
    <source>
        <strain evidence="2">ATCC 33905 / DSM 74 / LMG 10896 / Claus 1</strain>
    </source>
</reference>
<dbReference type="STRING" id="504472.Slin_6315"/>
<evidence type="ECO:0000313" key="2">
    <source>
        <dbReference type="Proteomes" id="UP000002028"/>
    </source>
</evidence>
<accession>D2QTZ2</accession>
<name>D2QTZ2_SPILD</name>
<gene>
    <name evidence="1" type="ordered locus">Slin_6315</name>
</gene>
<dbReference type="AlphaFoldDB" id="D2QTZ2"/>
<dbReference type="EMBL" id="CP001769">
    <property type="protein sequence ID" value="ADB42274.1"/>
    <property type="molecule type" value="Genomic_DNA"/>
</dbReference>